<evidence type="ECO:0000256" key="9">
    <source>
        <dbReference type="SAM" id="Coils"/>
    </source>
</evidence>
<dbReference type="NCBIfam" id="NF001859">
    <property type="entry name" value="PRK00591.1"/>
    <property type="match status" value="1"/>
</dbReference>
<dbReference type="InterPro" id="IPR050057">
    <property type="entry name" value="Prokaryotic/Mito_RF"/>
</dbReference>
<comment type="function">
    <text evidence="1 7">Peptide chain release factor 1 directs the termination of translation in response to the peptide chain termination codons UAG and UAA.</text>
</comment>
<evidence type="ECO:0000256" key="1">
    <source>
        <dbReference type="ARBA" id="ARBA00002986"/>
    </source>
</evidence>
<comment type="caution">
    <text evidence="12">The sequence shown here is derived from an EMBL/GenBank/DDBJ whole genome shotgun (WGS) entry which is preliminary data.</text>
</comment>
<organism evidence="12 13">
    <name type="scientific">candidate division TA06 bacterium DG_24</name>
    <dbReference type="NCBI Taxonomy" id="1703770"/>
    <lineage>
        <taxon>Bacteria</taxon>
        <taxon>Bacteria division TA06</taxon>
    </lineage>
</organism>
<dbReference type="STRING" id="1703770.AMJ39_02975"/>
<feature type="domain" description="Prokaryotic-type class I peptide chain release factors" evidence="11">
    <location>
        <begin position="226"/>
        <end position="242"/>
    </location>
</feature>
<dbReference type="GO" id="GO:0005829">
    <property type="term" value="C:cytosol"/>
    <property type="evidence" value="ECO:0007669"/>
    <property type="project" value="UniProtKB-ARBA"/>
</dbReference>
<dbReference type="PATRIC" id="fig|1703770.3.peg.1098"/>
<evidence type="ECO:0000313" key="12">
    <source>
        <dbReference type="EMBL" id="KPJ53875.1"/>
    </source>
</evidence>
<evidence type="ECO:0000256" key="7">
    <source>
        <dbReference type="HAMAP-Rule" id="MF_00093"/>
    </source>
</evidence>
<dbReference type="FunFam" id="3.30.70.1660:FF:000004">
    <property type="entry name" value="Peptide chain release factor 1"/>
    <property type="match status" value="1"/>
</dbReference>
<evidence type="ECO:0000259" key="11">
    <source>
        <dbReference type="PROSITE" id="PS00745"/>
    </source>
</evidence>
<proteinExistence type="inferred from homology"/>
<evidence type="ECO:0000256" key="8">
    <source>
        <dbReference type="NCBIfam" id="TIGR00019"/>
    </source>
</evidence>
<evidence type="ECO:0000313" key="13">
    <source>
        <dbReference type="Proteomes" id="UP000052008"/>
    </source>
</evidence>
<dbReference type="InterPro" id="IPR004373">
    <property type="entry name" value="RF-1"/>
</dbReference>
<dbReference type="Pfam" id="PF03462">
    <property type="entry name" value="PCRF"/>
    <property type="match status" value="1"/>
</dbReference>
<dbReference type="PANTHER" id="PTHR43804:SF7">
    <property type="entry name" value="LD18447P"/>
    <property type="match status" value="1"/>
</dbReference>
<dbReference type="EMBL" id="LIZS01000011">
    <property type="protein sequence ID" value="KPJ53875.1"/>
    <property type="molecule type" value="Genomic_DNA"/>
</dbReference>
<feature type="coiled-coil region" evidence="9">
    <location>
        <begin position="44"/>
        <end position="94"/>
    </location>
</feature>
<evidence type="ECO:0000256" key="6">
    <source>
        <dbReference type="ARBA" id="ARBA00022917"/>
    </source>
</evidence>
<keyword evidence="5 7" id="KW-0963">Cytoplasm</keyword>
<comment type="subcellular location">
    <subcellularLocation>
        <location evidence="2 7">Cytoplasm</location>
    </subcellularLocation>
</comment>
<feature type="region of interest" description="Disordered" evidence="10">
    <location>
        <begin position="282"/>
        <end position="301"/>
    </location>
</feature>
<dbReference type="SUPFAM" id="SSF75620">
    <property type="entry name" value="Release factor"/>
    <property type="match status" value="1"/>
</dbReference>
<reference evidence="12 13" key="1">
    <citation type="journal article" date="2015" name="Microbiome">
        <title>Genomic resolution of linkages in carbon, nitrogen, and sulfur cycling among widespread estuary sediment bacteria.</title>
        <authorList>
            <person name="Baker B.J."/>
            <person name="Lazar C.S."/>
            <person name="Teske A.P."/>
            <person name="Dick G.J."/>
        </authorList>
    </citation>
    <scope>NUCLEOTIDE SEQUENCE [LARGE SCALE GENOMIC DNA]</scope>
    <source>
        <strain evidence="12">DG_24</strain>
    </source>
</reference>
<dbReference type="HAMAP" id="MF_00093">
    <property type="entry name" value="Rel_fac_1"/>
    <property type="match status" value="1"/>
</dbReference>
<dbReference type="InterPro" id="IPR045853">
    <property type="entry name" value="Pep_chain_release_fac_I_sf"/>
</dbReference>
<feature type="modified residue" description="N5-methylglutamine" evidence="7">
    <location>
        <position position="233"/>
    </location>
</feature>
<dbReference type="FunFam" id="3.30.160.20:FF:000004">
    <property type="entry name" value="Peptide chain release factor 1"/>
    <property type="match status" value="1"/>
</dbReference>
<name>A0A0S7WV53_UNCT6</name>
<dbReference type="PROSITE" id="PS00745">
    <property type="entry name" value="RF_PROK_I"/>
    <property type="match status" value="1"/>
</dbReference>
<dbReference type="Gene3D" id="3.30.160.20">
    <property type="match status" value="1"/>
</dbReference>
<dbReference type="FunFam" id="3.30.70.1660:FF:000002">
    <property type="entry name" value="Peptide chain release factor 1"/>
    <property type="match status" value="1"/>
</dbReference>
<evidence type="ECO:0000256" key="10">
    <source>
        <dbReference type="SAM" id="MobiDB-lite"/>
    </source>
</evidence>
<comment type="similarity">
    <text evidence="3 7">Belongs to the prokaryotic/mitochondrial release factor family.</text>
</comment>
<dbReference type="NCBIfam" id="TIGR00019">
    <property type="entry name" value="prfA"/>
    <property type="match status" value="1"/>
</dbReference>
<evidence type="ECO:0000256" key="4">
    <source>
        <dbReference type="ARBA" id="ARBA00022481"/>
    </source>
</evidence>
<protein>
    <recommendedName>
        <fullName evidence="7 8">Peptide chain release factor 1</fullName>
        <shortName evidence="7">RF-1</shortName>
    </recommendedName>
</protein>
<dbReference type="Pfam" id="PF00472">
    <property type="entry name" value="RF-1"/>
    <property type="match status" value="1"/>
</dbReference>
<feature type="compositionally biased region" description="Polar residues" evidence="10">
    <location>
        <begin position="285"/>
        <end position="297"/>
    </location>
</feature>
<dbReference type="Proteomes" id="UP000052008">
    <property type="component" value="Unassembled WGS sequence"/>
</dbReference>
<dbReference type="SMART" id="SM00937">
    <property type="entry name" value="PCRF"/>
    <property type="match status" value="1"/>
</dbReference>
<dbReference type="GO" id="GO:0016149">
    <property type="term" value="F:translation release factor activity, codon specific"/>
    <property type="evidence" value="ECO:0007669"/>
    <property type="project" value="UniProtKB-UniRule"/>
</dbReference>
<sequence>MRLRVEAARGRHRELDKKLADPGAFADQRRYRQLSKEYNRIAQLMAAFEEYEKLEQTIADDEEIVAGSGEEELVELARNELEELKTRRQRLEEKLIGMLVPPDPNDDRNTIVEIRAGVGGDEAGLFCGDLYRMYSKYAERRNWQTETLSSHPTTVGGFKEIIFLVEGDGAYRAFKYESGVHRVQRVPVTESGGRIHTSSATVAVLPEVEEIDIDIDPKELRIQVYRSTGPGGQGVNTTDSAVRITHVPSGIVVTCQDERSQHKNRAKAMKVLRARLFDQKKEQQDQTIAHTRRSQVGTGDRSERIRTYNFPQGRVTDHRIGLTLYKLDSVLEGDLDEIIGNLAASDQRQMLEAEMAS</sequence>
<keyword evidence="9" id="KW-0175">Coiled coil</keyword>
<evidence type="ECO:0000256" key="3">
    <source>
        <dbReference type="ARBA" id="ARBA00010835"/>
    </source>
</evidence>
<dbReference type="InterPro" id="IPR005139">
    <property type="entry name" value="PCRF"/>
</dbReference>
<comment type="PTM">
    <text evidence="7">Methylated by PrmC. Methylation increases the termination efficiency of RF1.</text>
</comment>
<keyword evidence="4 7" id="KW-0488">Methylation</keyword>
<evidence type="ECO:0000256" key="2">
    <source>
        <dbReference type="ARBA" id="ARBA00004496"/>
    </source>
</evidence>
<accession>A0A0S7WV53</accession>
<dbReference type="Gene3D" id="6.10.140.1950">
    <property type="match status" value="1"/>
</dbReference>
<dbReference type="PANTHER" id="PTHR43804">
    <property type="entry name" value="LD18447P"/>
    <property type="match status" value="1"/>
</dbReference>
<dbReference type="Gene3D" id="3.30.70.1660">
    <property type="match status" value="1"/>
</dbReference>
<keyword evidence="6 7" id="KW-0648">Protein biosynthesis</keyword>
<dbReference type="AlphaFoldDB" id="A0A0S7WV53"/>
<dbReference type="InterPro" id="IPR000352">
    <property type="entry name" value="Pep_chain_release_fac_I"/>
</dbReference>
<gene>
    <name evidence="7" type="primary">prfA</name>
    <name evidence="12" type="ORF">AMJ39_02975</name>
</gene>
<evidence type="ECO:0000256" key="5">
    <source>
        <dbReference type="ARBA" id="ARBA00022490"/>
    </source>
</evidence>